<organism evidence="1 2">
    <name type="scientific">Methylobacterium oryzae CBMB20</name>
    <dbReference type="NCBI Taxonomy" id="693986"/>
    <lineage>
        <taxon>Bacteria</taxon>
        <taxon>Pseudomonadati</taxon>
        <taxon>Pseudomonadota</taxon>
        <taxon>Alphaproteobacteria</taxon>
        <taxon>Hyphomicrobiales</taxon>
        <taxon>Methylobacteriaceae</taxon>
        <taxon>Methylobacterium</taxon>
    </lineage>
</organism>
<evidence type="ECO:0000313" key="1">
    <source>
        <dbReference type="EMBL" id="AIQ90452.1"/>
    </source>
</evidence>
<dbReference type="CDD" id="cd00248">
    <property type="entry name" value="Mth938-like"/>
    <property type="match status" value="1"/>
</dbReference>
<dbReference type="Proteomes" id="UP000029492">
    <property type="component" value="Chromosome"/>
</dbReference>
<dbReference type="PANTHER" id="PTHR21192:SF2">
    <property type="entry name" value="NADH DEHYDROGENASE [UBIQUINONE] 1 ALPHA SUBCOMPLEX ASSEMBLY FACTOR 3"/>
    <property type="match status" value="1"/>
</dbReference>
<dbReference type="RefSeq" id="WP_043757504.1">
    <property type="nucleotide sequence ID" value="NZ_CP003811.1"/>
</dbReference>
<proteinExistence type="predicted"/>
<accession>A0A089NST2</accession>
<dbReference type="STRING" id="693986.MOC_2697"/>
<name>A0A089NST2_9HYPH</name>
<keyword evidence="2" id="KW-1185">Reference proteome</keyword>
<dbReference type="KEGG" id="mor:MOC_2697"/>
<dbReference type="eggNOG" id="COG3737">
    <property type="taxonomic scope" value="Bacteria"/>
</dbReference>
<gene>
    <name evidence="1" type="ORF">MOC_2697</name>
</gene>
<dbReference type="HOGENOM" id="CLU_074390_2_1_5"/>
<dbReference type="EMBL" id="CP003811">
    <property type="protein sequence ID" value="AIQ90452.1"/>
    <property type="molecule type" value="Genomic_DNA"/>
</dbReference>
<sequence>MADQPNPKTFDSGFVPGRHIIDTYGNGGFRFAGMSHRGSILLLPSGVRAWEVTEPRAIDRTALRPVQAESEGIELLLVGTGLDIAAIDPALRGWLKDFGVGLDVMQTGAAARTYNILVAENRKVAAALIAVA</sequence>
<dbReference type="AlphaFoldDB" id="A0A089NST2"/>
<evidence type="ECO:0000313" key="2">
    <source>
        <dbReference type="Proteomes" id="UP000029492"/>
    </source>
</evidence>
<protein>
    <submittedName>
        <fullName evidence="1">Protein of unassigned function</fullName>
    </submittedName>
</protein>
<dbReference type="InterPro" id="IPR036748">
    <property type="entry name" value="MTH938-like_sf"/>
</dbReference>
<dbReference type="Pfam" id="PF04430">
    <property type="entry name" value="DUF498"/>
    <property type="match status" value="1"/>
</dbReference>
<dbReference type="PANTHER" id="PTHR21192">
    <property type="entry name" value="NUCLEAR PROTEIN E3-3"/>
    <property type="match status" value="1"/>
</dbReference>
<reference evidence="1 2" key="1">
    <citation type="journal article" date="2014" name="PLoS ONE">
        <title>Genome Information of Methylobacterium oryzae, a Plant-Probiotic Methylotroph in the Phyllosphere.</title>
        <authorList>
            <person name="Kwak M.J."/>
            <person name="Jeong H."/>
            <person name="Madhaiyan M."/>
            <person name="Lee Y."/>
            <person name="Sa T.M."/>
            <person name="Oh T.K."/>
            <person name="Kim J.F."/>
        </authorList>
    </citation>
    <scope>NUCLEOTIDE SEQUENCE [LARGE SCALE GENOMIC DNA]</scope>
    <source>
        <strain evidence="1 2">CBMB20</strain>
    </source>
</reference>
<dbReference type="Gene3D" id="3.40.1230.10">
    <property type="entry name" value="MTH938-like"/>
    <property type="match status" value="1"/>
</dbReference>
<dbReference type="InterPro" id="IPR007523">
    <property type="entry name" value="NDUFAF3/AAMDC"/>
</dbReference>
<dbReference type="SUPFAM" id="SSF64076">
    <property type="entry name" value="MTH938-like"/>
    <property type="match status" value="1"/>
</dbReference>